<evidence type="ECO:0000256" key="1">
    <source>
        <dbReference type="ARBA" id="ARBA00004141"/>
    </source>
</evidence>
<dbReference type="eggNOG" id="COG0842">
    <property type="taxonomic scope" value="Bacteria"/>
</dbReference>
<gene>
    <name evidence="8" type="ORF">KILIM_014_00410</name>
</gene>
<feature type="transmembrane region" description="Helical" evidence="6">
    <location>
        <begin position="186"/>
        <end position="207"/>
    </location>
</feature>
<dbReference type="Pfam" id="PF01061">
    <property type="entry name" value="ABC2_membrane"/>
    <property type="match status" value="1"/>
</dbReference>
<dbReference type="PANTHER" id="PTHR43229:SF3">
    <property type="entry name" value="ABC-TYPE MULTIDRUG TRANSPORT SYSTEM, PERMEASE COMPONENT"/>
    <property type="match status" value="1"/>
</dbReference>
<dbReference type="AlphaFoldDB" id="K6W6T8"/>
<dbReference type="GO" id="GO:0043190">
    <property type="term" value="C:ATP-binding cassette (ABC) transporter complex"/>
    <property type="evidence" value="ECO:0007669"/>
    <property type="project" value="InterPro"/>
</dbReference>
<protein>
    <recommendedName>
        <fullName evidence="6">Transport permease protein</fullName>
    </recommendedName>
</protein>
<evidence type="ECO:0000256" key="3">
    <source>
        <dbReference type="ARBA" id="ARBA00022989"/>
    </source>
</evidence>
<keyword evidence="6" id="KW-1003">Cell membrane</keyword>
<dbReference type="InterPro" id="IPR013525">
    <property type="entry name" value="ABC2_TM"/>
</dbReference>
<evidence type="ECO:0000313" key="8">
    <source>
        <dbReference type="EMBL" id="GAB94905.1"/>
    </source>
</evidence>
<organism evidence="8 9">
    <name type="scientific">Kineosphaera limosa NBRC 100340</name>
    <dbReference type="NCBI Taxonomy" id="1184609"/>
    <lineage>
        <taxon>Bacteria</taxon>
        <taxon>Bacillati</taxon>
        <taxon>Actinomycetota</taxon>
        <taxon>Actinomycetes</taxon>
        <taxon>Micrococcales</taxon>
        <taxon>Dermatophilaceae</taxon>
        <taxon>Kineosphaera</taxon>
    </lineage>
</organism>
<feature type="domain" description="ABC transmembrane type-2" evidence="7">
    <location>
        <begin position="44"/>
        <end position="269"/>
    </location>
</feature>
<accession>K6W6T8</accession>
<dbReference type="PROSITE" id="PS51012">
    <property type="entry name" value="ABC_TM2"/>
    <property type="match status" value="1"/>
</dbReference>
<feature type="transmembrane region" description="Helical" evidence="6">
    <location>
        <begin position="76"/>
        <end position="94"/>
    </location>
</feature>
<feature type="transmembrane region" description="Helical" evidence="6">
    <location>
        <begin position="244"/>
        <end position="263"/>
    </location>
</feature>
<dbReference type="EMBL" id="BAHD01000014">
    <property type="protein sequence ID" value="GAB94905.1"/>
    <property type="molecule type" value="Genomic_DNA"/>
</dbReference>
<evidence type="ECO:0000256" key="4">
    <source>
        <dbReference type="ARBA" id="ARBA00023136"/>
    </source>
</evidence>
<evidence type="ECO:0000256" key="5">
    <source>
        <dbReference type="ARBA" id="ARBA00023251"/>
    </source>
</evidence>
<evidence type="ECO:0000256" key="6">
    <source>
        <dbReference type="RuleBase" id="RU361157"/>
    </source>
</evidence>
<feature type="transmembrane region" description="Helical" evidence="6">
    <location>
        <begin position="156"/>
        <end position="179"/>
    </location>
</feature>
<comment type="caution">
    <text evidence="8">The sequence shown here is derived from an EMBL/GenBank/DDBJ whole genome shotgun (WGS) entry which is preliminary data.</text>
</comment>
<proteinExistence type="inferred from homology"/>
<dbReference type="InterPro" id="IPR047817">
    <property type="entry name" value="ABC2_TM_bact-type"/>
</dbReference>
<feature type="transmembrane region" description="Helical" evidence="6">
    <location>
        <begin position="130"/>
        <end position="150"/>
    </location>
</feature>
<keyword evidence="4 6" id="KW-0472">Membrane</keyword>
<dbReference type="PRINTS" id="PR00164">
    <property type="entry name" value="ABC2TRNSPORT"/>
</dbReference>
<evidence type="ECO:0000259" key="7">
    <source>
        <dbReference type="PROSITE" id="PS51012"/>
    </source>
</evidence>
<dbReference type="STRING" id="1184609.KILIM_014_00410"/>
<keyword evidence="2 6" id="KW-0812">Transmembrane</keyword>
<dbReference type="GO" id="GO:0140359">
    <property type="term" value="F:ABC-type transporter activity"/>
    <property type="evidence" value="ECO:0007669"/>
    <property type="project" value="InterPro"/>
</dbReference>
<evidence type="ECO:0000313" key="9">
    <source>
        <dbReference type="Proteomes" id="UP000008366"/>
    </source>
</evidence>
<keyword evidence="6" id="KW-0813">Transport</keyword>
<dbReference type="OrthoDB" id="9255971at2"/>
<reference evidence="8 9" key="1">
    <citation type="submission" date="2012-08" db="EMBL/GenBank/DDBJ databases">
        <title>Whole genome shotgun sequence of Kineosphaera limosa NBRC 100340.</title>
        <authorList>
            <person name="Yoshida I."/>
            <person name="Isaki S."/>
            <person name="Hosoyama A."/>
            <person name="Tsuchikane K."/>
            <person name="Katsumata H."/>
            <person name="Ando Y."/>
            <person name="Ohji S."/>
            <person name="Hamada M."/>
            <person name="Tamura T."/>
            <person name="Yamazoe A."/>
            <person name="Yamazaki S."/>
            <person name="Fujita N."/>
        </authorList>
    </citation>
    <scope>NUCLEOTIDE SEQUENCE [LARGE SCALE GENOMIC DNA]</scope>
    <source>
        <strain evidence="8 9">NBRC 100340</strain>
    </source>
</reference>
<dbReference type="Proteomes" id="UP000008366">
    <property type="component" value="Unassembled WGS sequence"/>
</dbReference>
<dbReference type="InterPro" id="IPR051784">
    <property type="entry name" value="Nod_factor_ABC_transporter"/>
</dbReference>
<evidence type="ECO:0000256" key="2">
    <source>
        <dbReference type="ARBA" id="ARBA00022692"/>
    </source>
</evidence>
<dbReference type="InterPro" id="IPR000412">
    <property type="entry name" value="ABC_2_transport"/>
</dbReference>
<feature type="transmembrane region" description="Helical" evidence="6">
    <location>
        <begin position="43"/>
        <end position="64"/>
    </location>
</feature>
<keyword evidence="3 6" id="KW-1133">Transmembrane helix</keyword>
<dbReference type="GO" id="GO:0046677">
    <property type="term" value="P:response to antibiotic"/>
    <property type="evidence" value="ECO:0007669"/>
    <property type="project" value="UniProtKB-KW"/>
</dbReference>
<dbReference type="RefSeq" id="WP_006591437.1">
    <property type="nucleotide sequence ID" value="NZ_BAHD01000014.1"/>
</dbReference>
<sequence>MSTTDLTTTPAPAPETPAPVRRGLFADIGSVWMRETLTILRDPFSLIFSLLQPLVFLGLFAPLLAGMSGEGGPATLQWFLPGVVVMITMFGTSMTGSNLQFEIMTGAFERILATPLRRSALLVGRALKELTPLLVQALVIVLVAWPFGFALHPAHIAVGLVIIGVFGVGVGALSYALAIAARKAEWIFWAVQQTLLFPLLILSGMMLPLETGPRWMQVAAQFNPLTHIVDALRVLFAGGFDITVGYGALAAVLTCAVGLTVGVRSITRTVL</sequence>
<keyword evidence="9" id="KW-1185">Reference proteome</keyword>
<dbReference type="PIRSF" id="PIRSF006648">
    <property type="entry name" value="DrrB"/>
    <property type="match status" value="1"/>
</dbReference>
<comment type="subcellular location">
    <subcellularLocation>
        <location evidence="6">Cell membrane</location>
        <topology evidence="6">Multi-pass membrane protein</topology>
    </subcellularLocation>
    <subcellularLocation>
        <location evidence="1">Membrane</location>
        <topology evidence="1">Multi-pass membrane protein</topology>
    </subcellularLocation>
</comment>
<comment type="similarity">
    <text evidence="6">Belongs to the ABC-2 integral membrane protein family.</text>
</comment>
<keyword evidence="5" id="KW-0046">Antibiotic resistance</keyword>
<name>K6W6T8_9MICO</name>
<dbReference type="PANTHER" id="PTHR43229">
    <property type="entry name" value="NODULATION PROTEIN J"/>
    <property type="match status" value="1"/>
</dbReference>